<dbReference type="PANTHER" id="PTHR43047">
    <property type="entry name" value="TWO-COMPONENT HISTIDINE PROTEIN KINASE"/>
    <property type="match status" value="1"/>
</dbReference>
<evidence type="ECO:0000313" key="12">
    <source>
        <dbReference type="Proteomes" id="UP001153069"/>
    </source>
</evidence>
<evidence type="ECO:0000256" key="3">
    <source>
        <dbReference type="ARBA" id="ARBA00022553"/>
    </source>
</evidence>
<dbReference type="GO" id="GO:0009927">
    <property type="term" value="F:histidine phosphotransfer kinase activity"/>
    <property type="evidence" value="ECO:0007669"/>
    <property type="project" value="TreeGrafter"/>
</dbReference>
<evidence type="ECO:0000313" key="11">
    <source>
        <dbReference type="EMBL" id="CAB9507344.1"/>
    </source>
</evidence>
<dbReference type="SUPFAM" id="SSF52172">
    <property type="entry name" value="CheY-like"/>
    <property type="match status" value="1"/>
</dbReference>
<dbReference type="Gene3D" id="1.10.287.130">
    <property type="match status" value="1"/>
</dbReference>
<proteinExistence type="predicted"/>
<feature type="region of interest" description="Disordered" evidence="7">
    <location>
        <begin position="520"/>
        <end position="545"/>
    </location>
</feature>
<dbReference type="SUPFAM" id="SSF47384">
    <property type="entry name" value="Homodimeric domain of signal transducing histidine kinase"/>
    <property type="match status" value="1"/>
</dbReference>
<dbReference type="OrthoDB" id="207061at2759"/>
<dbReference type="EMBL" id="CAICTM010000301">
    <property type="protein sequence ID" value="CAB9507344.1"/>
    <property type="molecule type" value="Genomic_DNA"/>
</dbReference>
<evidence type="ECO:0000256" key="7">
    <source>
        <dbReference type="SAM" id="MobiDB-lite"/>
    </source>
</evidence>
<dbReference type="GO" id="GO:0005886">
    <property type="term" value="C:plasma membrane"/>
    <property type="evidence" value="ECO:0007669"/>
    <property type="project" value="TreeGrafter"/>
</dbReference>
<evidence type="ECO:0000256" key="4">
    <source>
        <dbReference type="ARBA" id="ARBA00022679"/>
    </source>
</evidence>
<dbReference type="Pfam" id="PF02518">
    <property type="entry name" value="HATPase_c"/>
    <property type="match status" value="1"/>
</dbReference>
<evidence type="ECO:0000256" key="2">
    <source>
        <dbReference type="ARBA" id="ARBA00012438"/>
    </source>
</evidence>
<feature type="compositionally biased region" description="Low complexity" evidence="7">
    <location>
        <begin position="32"/>
        <end position="66"/>
    </location>
</feature>
<keyword evidence="8" id="KW-0812">Transmembrane</keyword>
<dbReference type="Pfam" id="PF00512">
    <property type="entry name" value="HisKA"/>
    <property type="match status" value="1"/>
</dbReference>
<feature type="region of interest" description="Disordered" evidence="7">
    <location>
        <begin position="1"/>
        <end position="72"/>
    </location>
</feature>
<keyword evidence="5 11" id="KW-0418">Kinase</keyword>
<dbReference type="Gene3D" id="3.30.565.10">
    <property type="entry name" value="Histidine kinase-like ATPase, C-terminal domain"/>
    <property type="match status" value="1"/>
</dbReference>
<dbReference type="SMART" id="SM00448">
    <property type="entry name" value="REC"/>
    <property type="match status" value="1"/>
</dbReference>
<dbReference type="InterPro" id="IPR011006">
    <property type="entry name" value="CheY-like_superfamily"/>
</dbReference>
<dbReference type="SUPFAM" id="SSF55874">
    <property type="entry name" value="ATPase domain of HSP90 chaperone/DNA topoisomerase II/histidine kinase"/>
    <property type="match status" value="1"/>
</dbReference>
<reference evidence="11" key="1">
    <citation type="submission" date="2020-06" db="EMBL/GenBank/DDBJ databases">
        <authorList>
            <consortium name="Plant Systems Biology data submission"/>
        </authorList>
    </citation>
    <scope>NUCLEOTIDE SEQUENCE</scope>
    <source>
        <strain evidence="11">D6</strain>
    </source>
</reference>
<feature type="domain" description="Histidine kinase" evidence="9">
    <location>
        <begin position="482"/>
        <end position="804"/>
    </location>
</feature>
<feature type="transmembrane region" description="Helical" evidence="8">
    <location>
        <begin position="85"/>
        <end position="106"/>
    </location>
</feature>
<dbReference type="InterPro" id="IPR036890">
    <property type="entry name" value="HATPase_C_sf"/>
</dbReference>
<dbReference type="SMART" id="SM00388">
    <property type="entry name" value="HisKA"/>
    <property type="match status" value="1"/>
</dbReference>
<dbReference type="InterPro" id="IPR003661">
    <property type="entry name" value="HisK_dim/P_dom"/>
</dbReference>
<dbReference type="InterPro" id="IPR036097">
    <property type="entry name" value="HisK_dim/P_sf"/>
</dbReference>
<dbReference type="GO" id="GO:0000155">
    <property type="term" value="F:phosphorelay sensor kinase activity"/>
    <property type="evidence" value="ECO:0007669"/>
    <property type="project" value="InterPro"/>
</dbReference>
<name>A0A9N8DUL3_9STRA</name>
<dbReference type="InterPro" id="IPR001789">
    <property type="entry name" value="Sig_transdc_resp-reg_receiver"/>
</dbReference>
<evidence type="ECO:0000256" key="1">
    <source>
        <dbReference type="ARBA" id="ARBA00000085"/>
    </source>
</evidence>
<keyword evidence="4" id="KW-0808">Transferase</keyword>
<dbReference type="Proteomes" id="UP001153069">
    <property type="component" value="Unassembled WGS sequence"/>
</dbReference>
<dbReference type="AlphaFoldDB" id="A0A9N8DUL3"/>
<keyword evidence="3 6" id="KW-0597">Phosphoprotein</keyword>
<gene>
    <name evidence="11" type="ORF">SEMRO_302_G112190.1</name>
</gene>
<evidence type="ECO:0000256" key="6">
    <source>
        <dbReference type="PROSITE-ProRule" id="PRU00169"/>
    </source>
</evidence>
<comment type="catalytic activity">
    <reaction evidence="1">
        <text>ATP + protein L-histidine = ADP + protein N-phospho-L-histidine.</text>
        <dbReference type="EC" id="2.7.13.3"/>
    </reaction>
</comment>
<feature type="domain" description="Response regulatory" evidence="10">
    <location>
        <begin position="852"/>
        <end position="974"/>
    </location>
</feature>
<dbReference type="SMART" id="SM00387">
    <property type="entry name" value="HATPase_c"/>
    <property type="match status" value="1"/>
</dbReference>
<dbReference type="PROSITE" id="PS50109">
    <property type="entry name" value="HIS_KIN"/>
    <property type="match status" value="1"/>
</dbReference>
<evidence type="ECO:0000259" key="9">
    <source>
        <dbReference type="PROSITE" id="PS50109"/>
    </source>
</evidence>
<dbReference type="CDD" id="cd00082">
    <property type="entry name" value="HisKA"/>
    <property type="match status" value="1"/>
</dbReference>
<dbReference type="PROSITE" id="PS50110">
    <property type="entry name" value="RESPONSE_REGULATORY"/>
    <property type="match status" value="1"/>
</dbReference>
<feature type="modified residue" description="4-aspartylphosphate" evidence="6">
    <location>
        <position position="909"/>
    </location>
</feature>
<accession>A0A9N8DUL3</accession>
<dbReference type="InterPro" id="IPR005467">
    <property type="entry name" value="His_kinase_dom"/>
</dbReference>
<organism evidence="11 12">
    <name type="scientific">Seminavis robusta</name>
    <dbReference type="NCBI Taxonomy" id="568900"/>
    <lineage>
        <taxon>Eukaryota</taxon>
        <taxon>Sar</taxon>
        <taxon>Stramenopiles</taxon>
        <taxon>Ochrophyta</taxon>
        <taxon>Bacillariophyta</taxon>
        <taxon>Bacillariophyceae</taxon>
        <taxon>Bacillariophycidae</taxon>
        <taxon>Naviculales</taxon>
        <taxon>Naviculaceae</taxon>
        <taxon>Seminavis</taxon>
    </lineage>
</organism>
<keyword evidence="8" id="KW-1133">Transmembrane helix</keyword>
<evidence type="ECO:0000256" key="8">
    <source>
        <dbReference type="SAM" id="Phobius"/>
    </source>
</evidence>
<dbReference type="Gene3D" id="3.40.50.2300">
    <property type="match status" value="1"/>
</dbReference>
<dbReference type="EC" id="2.7.13.3" evidence="2"/>
<protein>
    <recommendedName>
        <fullName evidence="2">histidine kinase</fullName>
        <ecNumber evidence="2">2.7.13.3</ecNumber>
    </recommendedName>
</protein>
<dbReference type="PANTHER" id="PTHR43047:SF66">
    <property type="entry name" value="HISKA"/>
    <property type="match status" value="1"/>
</dbReference>
<evidence type="ECO:0000259" key="10">
    <source>
        <dbReference type="PROSITE" id="PS50110"/>
    </source>
</evidence>
<sequence length="986" mass="107762">MMDEVKFQSTPTAAAANGGGLKGSSSTTDSPGVGSDDNRNSSSGSGQASSRHTSLSSSNNNTQSLSPEEQCHPSWPLSKIVTARLLFGLLLTAVGIVLAFEAYSFLTKSEAALAETQFASIAERALSSAQAIVLRKRKGAVTLASVYANVHPHARDWPNVAVDGIPEIMKHVIDTSDGRGTAFMPMLQPHQVADWELFAYNYYTSEQQRRPPLNLTLFNSSFGFGIWARDPTLNNTDKRYHDTTGESPWGSPYTFLAPVFQGQAPGMPKVRLWNYHADKSRGIMMDDIYECSQKLTTFADKSCSAINDAFFLIAIPQSNGPAAFLQEPIYPATTSTNLTGFVVSVILWSDTLEQVVADEVSGVDCILNTATQSFTYHIHQGVATYIGKGDLHDPDYSHFGETIVLTGQDLFTEASATYNLTLYPSADYFHVYSTDNPKVATIGAACIIVFTSIAFLLYDAIVRRVVRDKQAILDAKRQFMRFVSHEVRTPLNSVVMGLKLLQEEIVTLFGATHGQQQQSSSLVLDDNHGNSRNDTTKRTTTSTKEAQMGALTDLSHEIIGSAESAVAVLNDLLNYDRIERGDLPLEISIVSIWKVIEATFAEFKVPYQAKGVKFELDFSQLIDGGEDQSNFGDVEGGGVRPTAQPIKSCKHLPRSALERRVIGDSIRISQVIRNLVSNAMKFTPTGGNVTVMVSWVRPTQHDESKASLEEFSLNNCPDTVKLKQSGKLLVAVKDTGAGMKPDQVQNLFRPGVQFDVNELQAGKGSGLGLYIAKGICEHHCGTLTAASDGRGKGTTITMSLPLYHVPDEALPESLKRLQLGKVQNSTSLLSTEKLQQANSSLSASNRWNDSLRILIVDDAHMNRKILTKLLGNRGHECDQAENGVEAVKMVKKSLGSGESAETYDTILMDYEMPIKNGPDAVKDIRALGCDSFVIGVTGNILPEDQAHFKECGANWVFPKPLRIEDLESIWDEYGITGRRRSVEENA</sequence>
<keyword evidence="12" id="KW-1185">Reference proteome</keyword>
<dbReference type="InterPro" id="IPR003594">
    <property type="entry name" value="HATPase_dom"/>
</dbReference>
<dbReference type="Pfam" id="PF00072">
    <property type="entry name" value="Response_reg"/>
    <property type="match status" value="1"/>
</dbReference>
<keyword evidence="8" id="KW-0472">Membrane</keyword>
<feature type="compositionally biased region" description="Basic and acidic residues" evidence="7">
    <location>
        <begin position="525"/>
        <end position="537"/>
    </location>
</feature>
<comment type="caution">
    <text evidence="11">The sequence shown here is derived from an EMBL/GenBank/DDBJ whole genome shotgun (WGS) entry which is preliminary data.</text>
</comment>
<dbReference type="PRINTS" id="PR00344">
    <property type="entry name" value="BCTRLSENSOR"/>
</dbReference>
<evidence type="ECO:0000256" key="5">
    <source>
        <dbReference type="ARBA" id="ARBA00022777"/>
    </source>
</evidence>
<dbReference type="CDD" id="cd17546">
    <property type="entry name" value="REC_hyHK_CKI1_RcsC-like"/>
    <property type="match status" value="1"/>
</dbReference>
<dbReference type="InterPro" id="IPR004358">
    <property type="entry name" value="Sig_transdc_His_kin-like_C"/>
</dbReference>